<accession>A0A7X1KZL9</accession>
<dbReference type="RefSeq" id="WP_166589108.1">
    <property type="nucleotide sequence ID" value="NZ_CP090311.1"/>
</dbReference>
<organism evidence="1 2">
    <name type="scientific">Pseudomonas kielensis</name>
    <dbReference type="NCBI Taxonomy" id="2762577"/>
    <lineage>
        <taxon>Bacteria</taxon>
        <taxon>Pseudomonadati</taxon>
        <taxon>Pseudomonadota</taxon>
        <taxon>Gammaproteobacteria</taxon>
        <taxon>Pseudomonadales</taxon>
        <taxon>Pseudomonadaceae</taxon>
        <taxon>Pseudomonas</taxon>
    </lineage>
</organism>
<dbReference type="EMBL" id="JACMYG010000023">
    <property type="protein sequence ID" value="MBC2691991.1"/>
    <property type="molecule type" value="Genomic_DNA"/>
</dbReference>
<evidence type="ECO:0000313" key="1">
    <source>
        <dbReference type="EMBL" id="MBC2691991.1"/>
    </source>
</evidence>
<dbReference type="Proteomes" id="UP000526003">
    <property type="component" value="Unassembled WGS sequence"/>
</dbReference>
<dbReference type="Gene3D" id="3.30.70.100">
    <property type="match status" value="1"/>
</dbReference>
<proteinExistence type="predicted"/>
<keyword evidence="2" id="KW-1185">Reference proteome</keyword>
<reference evidence="1 2" key="1">
    <citation type="submission" date="2020-08" db="EMBL/GenBank/DDBJ databases">
        <title>Pseudomonas sp. nov.</title>
        <authorList>
            <person name="Gieschler S."/>
            <person name="Fiedler G."/>
            <person name="Brinks E."/>
            <person name="Boehnlein C."/>
            <person name="Franz C.M.A.P."/>
            <person name="Kabisch J."/>
        </authorList>
    </citation>
    <scope>NUCLEOTIDE SEQUENCE [LARGE SCALE GENOMIC DNA]</scope>
    <source>
        <strain evidence="1 2">MBT-1</strain>
    </source>
</reference>
<name>A0A7X1KZL9_9PSED</name>
<evidence type="ECO:0000313" key="2">
    <source>
        <dbReference type="Proteomes" id="UP000526003"/>
    </source>
</evidence>
<gene>
    <name evidence="1" type="ORF">H7995_19550</name>
</gene>
<dbReference type="InterPro" id="IPR011008">
    <property type="entry name" value="Dimeric_a/b-barrel"/>
</dbReference>
<evidence type="ECO:0008006" key="3">
    <source>
        <dbReference type="Google" id="ProtNLM"/>
    </source>
</evidence>
<sequence>MLPLSHVLELAIFKVKPQYVAQVPRLRAALRETLKSFPGLIEYRAYCPMGDDRVFADLATWSSLEHAQKVALAFSGGDPRFCEYMEAIEELSFMSHLAPEAN</sequence>
<protein>
    <recommendedName>
        <fullName evidence="3">Antibiotic biosynthesis monooxygenase</fullName>
    </recommendedName>
</protein>
<comment type="caution">
    <text evidence="1">The sequence shown here is derived from an EMBL/GenBank/DDBJ whole genome shotgun (WGS) entry which is preliminary data.</text>
</comment>
<dbReference type="SUPFAM" id="SSF54909">
    <property type="entry name" value="Dimeric alpha+beta barrel"/>
    <property type="match status" value="1"/>
</dbReference>
<dbReference type="AlphaFoldDB" id="A0A7X1KZL9"/>